<gene>
    <name evidence="1" type="ORF">NEISUBOT_03170</name>
</gene>
<name>A0A9W5IT22_NEISU</name>
<dbReference type="EMBL" id="ACEO02000001">
    <property type="protein sequence ID" value="EFC53171.1"/>
    <property type="molecule type" value="Genomic_DNA"/>
</dbReference>
<comment type="caution">
    <text evidence="1">The sequence shown here is derived from an EMBL/GenBank/DDBJ whole genome shotgun (WGS) entry which is preliminary data.</text>
</comment>
<protein>
    <submittedName>
        <fullName evidence="1">Uncharacterized protein</fullName>
    </submittedName>
</protein>
<evidence type="ECO:0000313" key="1">
    <source>
        <dbReference type="EMBL" id="EFC53171.1"/>
    </source>
</evidence>
<accession>A0A9W5IT22</accession>
<proteinExistence type="predicted"/>
<reference evidence="1 2" key="1">
    <citation type="submission" date="2010-01" db="EMBL/GenBank/DDBJ databases">
        <authorList>
            <person name="Weinstock G."/>
            <person name="Sodergren E."/>
            <person name="Clifton S."/>
            <person name="Fulton L."/>
            <person name="Fulton B."/>
            <person name="Courtney L."/>
            <person name="Fronick C."/>
            <person name="Harrison M."/>
            <person name="Strong C."/>
            <person name="Farmer C."/>
            <person name="Delahaunty K."/>
            <person name="Markovic C."/>
            <person name="Hall O."/>
            <person name="Minx P."/>
            <person name="Tomlinson C."/>
            <person name="Mitreva M."/>
            <person name="Nelson J."/>
            <person name="Hou S."/>
            <person name="Wollam A."/>
            <person name="Pepin K.H."/>
            <person name="Johnson M."/>
            <person name="Bhonagiri V."/>
            <person name="Nash W.E."/>
            <person name="Warren W."/>
            <person name="Chinwalla A."/>
            <person name="Mardis E.R."/>
            <person name="Wilson R.K."/>
        </authorList>
    </citation>
    <scope>NUCLEOTIDE SEQUENCE [LARGE SCALE GENOMIC DNA]</scope>
    <source>
        <strain evidence="1 2">NJ9703</strain>
    </source>
</reference>
<evidence type="ECO:0000313" key="2">
    <source>
        <dbReference type="Proteomes" id="UP000004621"/>
    </source>
</evidence>
<dbReference type="AlphaFoldDB" id="A0A9W5IT22"/>
<sequence>MTSFRRPKTFYSNFQPFSHSFTPPKNKLADADSVHSIITL</sequence>
<dbReference type="Proteomes" id="UP000004621">
    <property type="component" value="Unassembled WGS sequence"/>
</dbReference>
<organism evidence="1 2">
    <name type="scientific">Neisseria subflava NJ9703</name>
    <dbReference type="NCBI Taxonomy" id="546268"/>
    <lineage>
        <taxon>Bacteria</taxon>
        <taxon>Pseudomonadati</taxon>
        <taxon>Pseudomonadota</taxon>
        <taxon>Betaproteobacteria</taxon>
        <taxon>Neisseriales</taxon>
        <taxon>Neisseriaceae</taxon>
        <taxon>Neisseria</taxon>
    </lineage>
</organism>